<evidence type="ECO:0000256" key="11">
    <source>
        <dbReference type="ARBA" id="ARBA00023004"/>
    </source>
</evidence>
<evidence type="ECO:0000256" key="2">
    <source>
        <dbReference type="ARBA" id="ARBA00001927"/>
    </source>
</evidence>
<dbReference type="InterPro" id="IPR029055">
    <property type="entry name" value="Ntn_hydrolases_N"/>
</dbReference>
<keyword evidence="21" id="KW-1185">Reference proteome</keyword>
<dbReference type="EMBL" id="AP021889">
    <property type="protein sequence ID" value="BBP46960.1"/>
    <property type="molecule type" value="Genomic_DNA"/>
</dbReference>
<evidence type="ECO:0000256" key="8">
    <source>
        <dbReference type="ARBA" id="ARBA00022723"/>
    </source>
</evidence>
<dbReference type="NCBIfam" id="NF008730">
    <property type="entry name" value="PRK11750.1"/>
    <property type="match status" value="1"/>
</dbReference>
<evidence type="ECO:0000259" key="19">
    <source>
        <dbReference type="PROSITE" id="PS51278"/>
    </source>
</evidence>
<dbReference type="CDD" id="cd02808">
    <property type="entry name" value="GltS_FMN"/>
    <property type="match status" value="1"/>
</dbReference>
<proteinExistence type="inferred from homology"/>
<dbReference type="GO" id="GO:0019676">
    <property type="term" value="P:ammonia assimilation cycle"/>
    <property type="evidence" value="ECO:0007669"/>
    <property type="project" value="TreeGrafter"/>
</dbReference>
<keyword evidence="10" id="KW-0560">Oxidoreductase</keyword>
<comment type="pathway">
    <text evidence="15">Amino-acid biosynthesis; L-glutamate biosynthesis via GLT pathway; L-glutamate from 2-oxoglutarate and L-glutamine (NADP(+) route): step 1/1.</text>
</comment>
<reference evidence="21" key="1">
    <citation type="submission" date="2019-11" db="EMBL/GenBank/DDBJ databases">
        <title>Isolation and characterization of two novel species in the genus Thiomicrorhabdus.</title>
        <authorList>
            <person name="Mochizuki J."/>
            <person name="Kojima H."/>
            <person name="Fukui M."/>
        </authorList>
    </citation>
    <scope>NUCLEOTIDE SEQUENCE [LARGE SCALE GENOMIC DNA]</scope>
    <source>
        <strain evidence="21">aks77</strain>
    </source>
</reference>
<name>A0A6F8PYC0_9GAMM</name>
<evidence type="ECO:0000313" key="21">
    <source>
        <dbReference type="Proteomes" id="UP000501726"/>
    </source>
</evidence>
<dbReference type="SUPFAM" id="SSF56235">
    <property type="entry name" value="N-terminal nucleophile aminohydrolases (Ntn hydrolases)"/>
    <property type="match status" value="1"/>
</dbReference>
<comment type="cofactor">
    <cofactor evidence="1">
        <name>FMN</name>
        <dbReference type="ChEBI" id="CHEBI:58210"/>
    </cofactor>
</comment>
<dbReference type="SUPFAM" id="SSF51395">
    <property type="entry name" value="FMN-linked oxidoreductases"/>
    <property type="match status" value="1"/>
</dbReference>
<dbReference type="GO" id="GO:0004355">
    <property type="term" value="F:glutamate synthase (NADPH) activity"/>
    <property type="evidence" value="ECO:0007669"/>
    <property type="project" value="UniProtKB-EC"/>
</dbReference>
<dbReference type="CDD" id="cd00713">
    <property type="entry name" value="GltS"/>
    <property type="match status" value="1"/>
</dbReference>
<keyword evidence="9" id="KW-0315">Glutamine amidotransferase</keyword>
<dbReference type="Pfam" id="PF01645">
    <property type="entry name" value="Glu_synthase"/>
    <property type="match status" value="1"/>
</dbReference>
<accession>A0A6F8PYC0</accession>
<dbReference type="CDD" id="cd00982">
    <property type="entry name" value="gltB_C"/>
    <property type="match status" value="1"/>
</dbReference>
<dbReference type="Gene3D" id="3.60.20.10">
    <property type="entry name" value="Glutamine Phosphoribosylpyrophosphate, subunit 1, domain 1"/>
    <property type="match status" value="1"/>
</dbReference>
<comment type="cofactor">
    <cofactor evidence="2">
        <name>[3Fe-4S] cluster</name>
        <dbReference type="ChEBI" id="CHEBI:21137"/>
    </cofactor>
</comment>
<dbReference type="GO" id="GO:0051538">
    <property type="term" value="F:3 iron, 4 sulfur cluster binding"/>
    <property type="evidence" value="ECO:0007669"/>
    <property type="project" value="UniProtKB-KW"/>
</dbReference>
<dbReference type="PROSITE" id="PS51278">
    <property type="entry name" value="GATASE_TYPE_2"/>
    <property type="match status" value="1"/>
</dbReference>
<keyword evidence="7" id="KW-0288">FMN</keyword>
<evidence type="ECO:0000256" key="10">
    <source>
        <dbReference type="ARBA" id="ARBA00023002"/>
    </source>
</evidence>
<evidence type="ECO:0000256" key="6">
    <source>
        <dbReference type="ARBA" id="ARBA00022630"/>
    </source>
</evidence>
<keyword evidence="14" id="KW-0003">3Fe-4S</keyword>
<dbReference type="InterPro" id="IPR017932">
    <property type="entry name" value="GATase_2_dom"/>
</dbReference>
<keyword evidence="5" id="KW-0028">Amino-acid biosynthesis</keyword>
<dbReference type="GO" id="GO:0046872">
    <property type="term" value="F:metal ion binding"/>
    <property type="evidence" value="ECO:0007669"/>
    <property type="project" value="UniProtKB-KW"/>
</dbReference>
<dbReference type="FunFam" id="3.60.20.10:FF:000001">
    <property type="entry name" value="Glutamate synthase, large subunit"/>
    <property type="match status" value="1"/>
</dbReference>
<evidence type="ECO:0000256" key="9">
    <source>
        <dbReference type="ARBA" id="ARBA00022962"/>
    </source>
</evidence>
<feature type="domain" description="Glutamine amidotransferase type-2" evidence="19">
    <location>
        <begin position="32"/>
        <end position="423"/>
    </location>
</feature>
<dbReference type="Pfam" id="PF01493">
    <property type="entry name" value="GXGXG"/>
    <property type="match status" value="1"/>
</dbReference>
<evidence type="ECO:0000256" key="15">
    <source>
        <dbReference type="ARBA" id="ARBA00037898"/>
    </source>
</evidence>
<dbReference type="EC" id="1.4.1.13" evidence="4"/>
<dbReference type="Gene3D" id="3.20.20.70">
    <property type="entry name" value="Aldolase class I"/>
    <property type="match status" value="2"/>
</dbReference>
<evidence type="ECO:0000256" key="17">
    <source>
        <dbReference type="ARBA" id="ARBA00072108"/>
    </source>
</evidence>
<keyword evidence="8" id="KW-0479">Metal-binding</keyword>
<evidence type="ECO:0000313" key="20">
    <source>
        <dbReference type="EMBL" id="BBP46960.1"/>
    </source>
</evidence>
<dbReference type="PANTHER" id="PTHR11938:SF148">
    <property type="entry name" value="GLUTAMATE SYNTHASE [NADPH] LARGE CHAIN"/>
    <property type="match status" value="1"/>
</dbReference>
<dbReference type="InterPro" id="IPR002932">
    <property type="entry name" value="Glu_synthdom"/>
</dbReference>
<dbReference type="Proteomes" id="UP000501726">
    <property type="component" value="Chromosome"/>
</dbReference>
<evidence type="ECO:0000256" key="3">
    <source>
        <dbReference type="ARBA" id="ARBA00009716"/>
    </source>
</evidence>
<protein>
    <recommendedName>
        <fullName evidence="17">Glutamate synthase [NADPH] large chain</fullName>
        <ecNumber evidence="4">1.4.1.13</ecNumber>
    </recommendedName>
    <alternativeName>
        <fullName evidence="18">Glutamate synthase subunit alpha</fullName>
    </alternativeName>
</protein>
<evidence type="ECO:0000256" key="4">
    <source>
        <dbReference type="ARBA" id="ARBA00012079"/>
    </source>
</evidence>
<dbReference type="FunFam" id="3.20.20.70:FF:000061">
    <property type="entry name" value="Glutamate synthase large subunit"/>
    <property type="match status" value="1"/>
</dbReference>
<evidence type="ECO:0000256" key="7">
    <source>
        <dbReference type="ARBA" id="ARBA00022643"/>
    </source>
</evidence>
<dbReference type="Pfam" id="PF00310">
    <property type="entry name" value="GATase_2"/>
    <property type="match status" value="1"/>
</dbReference>
<evidence type="ECO:0000256" key="13">
    <source>
        <dbReference type="ARBA" id="ARBA00023164"/>
    </source>
</evidence>
<evidence type="ECO:0000256" key="18">
    <source>
        <dbReference type="ARBA" id="ARBA00079921"/>
    </source>
</evidence>
<keyword evidence="13" id="KW-0314">Glutamate biosynthesis</keyword>
<dbReference type="InterPro" id="IPR006982">
    <property type="entry name" value="Glu_synth_centr_N"/>
</dbReference>
<dbReference type="Gene3D" id="2.160.20.60">
    <property type="entry name" value="Glutamate synthase, alpha subunit, C-terminal domain"/>
    <property type="match status" value="1"/>
</dbReference>
<dbReference type="InterPro" id="IPR050711">
    <property type="entry name" value="ET-N_metabolism_enzyme"/>
</dbReference>
<sequence length="1503" mass="165193">MNKQELIMNPLQSHPGLNLKGLYSPEFEKENCGFGLIANMDDKPSHWVVQTAIESLANMTHRGGVAADCCTGDGCGLLIKKPHAFLEAVASENGFALADIYAAGMIFLNQEPAKADAARNSLEKYLAEQGLAAAGWRTVPVNSTVLGAQAAGMEPLIEQVFVNCPKDMAEADFNRALFTARRKTEMEIEPQDATFYVASLNSQLLAYKGLVMPRELPKFYVDLENETFASSVISYHQRFSTNTSPQWRLAQPFRFLAHNGELNTIKGNRNWALARQKKFETPLLPELGELKPLVAQTGSDSNSLDNMIEVLTMGDMHIFQAMRLLVPPAWQNIPHMDPDKKAFLEYNSMHMEPWDGPAGMVLNTGKYAICGVDRNGLRPTRYVITKDRHITFASEIGVYKYAPEDVVEKGRLKPGQMIAVDLETGTLLKPDEIDNQLKNQKPYREWMDKGYMQLKEKLNDEQTIADWDAKTADIYQKYFQVTFEERDAVIRVLAEDAQEPVVSMGDDAPLPVFSHNSRNLYDYFRQMFAQVTNPPIDPLRENIVMSLNTCFGRELNMFEEGPEHARRLEVNSPILSPSMMQQLLSMSDADYQHEVISLHYNHEEKGLEQAIKDVCSAAENAANAGKTLLVLSDNNIVNGLTTIPALMATGAVHHHLIKVGLRTEANIIVETGTARDSHHFAVLFGYGATAVYPYLAYEAMADLRRTKELDPETSMAKYIANFRKGINKGLFKIMSKMGISTITSYRGSQLFEAIGLSTGIVDLCFLGTPSRIEGTDFNHLELDQRRLAWEAFNPRKALKQGGIFKFVHGGEYHAFNPDVVNTIREAVQTDDQFKYNRFKDLVNNRPAMTVRDLLTFKEDITPIDISEVEPIESIFKRFDSAGISLGALSPEAHEALATAMNRLGARSNSGEGAEDPARYGTERMSKIKQIASGRFGVTAHYLRNAEVLQIKVAQGAKPGEGGQLPGHKVNQMIATLRHSVPGVTLISPPPHHDIYSIEDLAQLIFDLKQINPNALVSVKLVAEPGVGTIAAGVAKAYADLITISGYDGGTGASPMSSVKYAGNPFEMGIAEAHQVLRANDLRGQIILQADGGLKTGLDVVKAAVLGAESFGFGTVPMIALGCKYLRICHLNTCAVGVATQDERLRKEHFIGLPEMVMNYFKFVAEETREWLAKLGVRTLGELVGRVDLLKMIDEPLTEKQKNIDLSAFMTDGGVPADKPHTVQVERNMPWDKGFIAETMVADTLPAIEAKSGGVFTYDLINTGRSIGARVAGEIAQRYGNNGMKDAPITLKLTGIAGQSFGVFNVDGLNLHLEGDANDYVGKGMAGGEIVIRPPQGSTFDAKNTPIVGNTCLYGATGGKLFANGTGGERFGVRNSGATAVVEGLGDHGCEYMTGGTVVSLGAVGVNFGAGMSGGMAFILDPERNLPDLINPEMVEAIRIDTEQTEAYRHYLLELIEEYVAKTNSPWGQEVINNFSRMIGDFWLVKSRAIDIEHLFDLFAKQAD</sequence>
<keyword evidence="12" id="KW-0411">Iron-sulfur</keyword>
<dbReference type="InterPro" id="IPR002489">
    <property type="entry name" value="Glu_synth_asu_C"/>
</dbReference>
<gene>
    <name evidence="20" type="primary">gltB</name>
    <name evidence="20" type="ORF">THMIRHAS_23330</name>
</gene>
<dbReference type="Pfam" id="PF04898">
    <property type="entry name" value="Glu_syn_central"/>
    <property type="match status" value="1"/>
</dbReference>
<dbReference type="FunFam" id="3.20.20.70:FF:000109">
    <property type="entry name" value="Glutamate synthase, large subunit"/>
    <property type="match status" value="1"/>
</dbReference>
<dbReference type="PANTHER" id="PTHR11938">
    <property type="entry name" value="FAD NADPH DEHYDROGENASE/OXIDOREDUCTASE"/>
    <property type="match status" value="1"/>
</dbReference>
<evidence type="ECO:0000256" key="16">
    <source>
        <dbReference type="ARBA" id="ARBA00048151"/>
    </source>
</evidence>
<comment type="similarity">
    <text evidence="3">Belongs to the glutamate synthase family.</text>
</comment>
<organism evidence="20 21">
    <name type="scientific">Thiosulfatimonas sediminis</name>
    <dbReference type="NCBI Taxonomy" id="2675054"/>
    <lineage>
        <taxon>Bacteria</taxon>
        <taxon>Pseudomonadati</taxon>
        <taxon>Pseudomonadota</taxon>
        <taxon>Gammaproteobacteria</taxon>
        <taxon>Thiotrichales</taxon>
        <taxon>Piscirickettsiaceae</taxon>
        <taxon>Thiosulfatimonas</taxon>
    </lineage>
</organism>
<dbReference type="InterPro" id="IPR013785">
    <property type="entry name" value="Aldolase_TIM"/>
</dbReference>
<keyword evidence="11" id="KW-0408">Iron</keyword>
<dbReference type="SUPFAM" id="SSF69336">
    <property type="entry name" value="Alpha subunit of glutamate synthase, C-terminal domain"/>
    <property type="match status" value="1"/>
</dbReference>
<comment type="catalytic activity">
    <reaction evidence="16">
        <text>2 L-glutamate + NADP(+) = L-glutamine + 2-oxoglutarate + NADPH + H(+)</text>
        <dbReference type="Rhea" id="RHEA:15501"/>
        <dbReference type="ChEBI" id="CHEBI:15378"/>
        <dbReference type="ChEBI" id="CHEBI:16810"/>
        <dbReference type="ChEBI" id="CHEBI:29985"/>
        <dbReference type="ChEBI" id="CHEBI:57783"/>
        <dbReference type="ChEBI" id="CHEBI:58349"/>
        <dbReference type="ChEBI" id="CHEBI:58359"/>
        <dbReference type="EC" id="1.4.1.13"/>
    </reaction>
</comment>
<dbReference type="InterPro" id="IPR036485">
    <property type="entry name" value="Glu_synth_asu_C_sf"/>
</dbReference>
<dbReference type="KEGG" id="tse:THMIRHAS_23330"/>
<keyword evidence="6" id="KW-0285">Flavoprotein</keyword>
<evidence type="ECO:0000256" key="5">
    <source>
        <dbReference type="ARBA" id="ARBA00022605"/>
    </source>
</evidence>
<dbReference type="GO" id="GO:0006537">
    <property type="term" value="P:glutamate biosynthetic process"/>
    <property type="evidence" value="ECO:0007669"/>
    <property type="project" value="UniProtKB-KW"/>
</dbReference>
<evidence type="ECO:0000256" key="14">
    <source>
        <dbReference type="ARBA" id="ARBA00023291"/>
    </source>
</evidence>
<evidence type="ECO:0000256" key="12">
    <source>
        <dbReference type="ARBA" id="ARBA00023014"/>
    </source>
</evidence>
<evidence type="ECO:0000256" key="1">
    <source>
        <dbReference type="ARBA" id="ARBA00001917"/>
    </source>
</evidence>